<dbReference type="OrthoDB" id="2284077at2759"/>
<reference evidence="1" key="1">
    <citation type="journal article" date="2020" name="Microb. Genom.">
        <title>Genetic diversity of clinical and environmental Mucorales isolates obtained from an investigation of mucormycosis cases among solid organ transplant recipients.</title>
        <authorList>
            <person name="Nguyen M.H."/>
            <person name="Kaul D."/>
            <person name="Muto C."/>
            <person name="Cheng S.J."/>
            <person name="Richter R.A."/>
            <person name="Bruno V.M."/>
            <person name="Liu G."/>
            <person name="Beyhan S."/>
            <person name="Sundermann A.J."/>
            <person name="Mounaud S."/>
            <person name="Pasculle A.W."/>
            <person name="Nierman W.C."/>
            <person name="Driscoll E."/>
            <person name="Cumbie R."/>
            <person name="Clancy C.J."/>
            <person name="Dupont C.L."/>
        </authorList>
    </citation>
    <scope>NUCLEOTIDE SEQUENCE</scope>
    <source>
        <strain evidence="1">GL11</strain>
    </source>
</reference>
<gene>
    <name evidence="1" type="ORF">G6F64_005911</name>
</gene>
<dbReference type="Proteomes" id="UP000716291">
    <property type="component" value="Unassembled WGS sequence"/>
</dbReference>
<accession>A0A9P6X9R9</accession>
<evidence type="ECO:0000313" key="2">
    <source>
        <dbReference type="Proteomes" id="UP000716291"/>
    </source>
</evidence>
<name>A0A9P6X9R9_RHIOR</name>
<keyword evidence="2" id="KW-1185">Reference proteome</keyword>
<dbReference type="EMBL" id="JAANQT010000754">
    <property type="protein sequence ID" value="KAG1308617.1"/>
    <property type="molecule type" value="Genomic_DNA"/>
</dbReference>
<organism evidence="1 2">
    <name type="scientific">Rhizopus oryzae</name>
    <name type="common">Mucormycosis agent</name>
    <name type="synonym">Rhizopus arrhizus var. delemar</name>
    <dbReference type="NCBI Taxonomy" id="64495"/>
    <lineage>
        <taxon>Eukaryota</taxon>
        <taxon>Fungi</taxon>
        <taxon>Fungi incertae sedis</taxon>
        <taxon>Mucoromycota</taxon>
        <taxon>Mucoromycotina</taxon>
        <taxon>Mucoromycetes</taxon>
        <taxon>Mucorales</taxon>
        <taxon>Mucorineae</taxon>
        <taxon>Rhizopodaceae</taxon>
        <taxon>Rhizopus</taxon>
    </lineage>
</organism>
<protein>
    <submittedName>
        <fullName evidence="1">Uncharacterized protein</fullName>
    </submittedName>
</protein>
<proteinExistence type="predicted"/>
<comment type="caution">
    <text evidence="1">The sequence shown here is derived from an EMBL/GenBank/DDBJ whole genome shotgun (WGS) entry which is preliminary data.</text>
</comment>
<evidence type="ECO:0000313" key="1">
    <source>
        <dbReference type="EMBL" id="KAG1308617.1"/>
    </source>
</evidence>
<dbReference type="AlphaFoldDB" id="A0A9P6X9R9"/>
<sequence length="288" mass="32931">MSTDKLPNFSTFNLDDFDLNKVSDNSLHRGLKDSQRSFLLYLEPIPNSPLHKSLTLFQEKIFSQFGPNQAHNTSPHLSIIPRILIKKRSNTNDKWQTVQGLIELIDQQTKNLQLPVPDFAGYQILERPTRSLIMNIKVHNDYYMLIEAIELCIGPSCAKLDVSLLDRIHLAYNVLKSPSKSELKKMKGIAESTVDVSDWIKSGGAWKLTLYEVMVESQVVGVQHQLKEVHSWPIHQRPPQPFIDLLPVFIRIKLPWLNNASRKQFSIDNSSNLTHKSNISSNKGFHTI</sequence>